<dbReference type="Proteomes" id="UP000265520">
    <property type="component" value="Unassembled WGS sequence"/>
</dbReference>
<evidence type="ECO:0000313" key="3">
    <source>
        <dbReference type="Proteomes" id="UP000265520"/>
    </source>
</evidence>
<reference evidence="2 3" key="1">
    <citation type="journal article" date="2018" name="Front. Plant Sci.">
        <title>Red Clover (Trifolium pratense) and Zigzag Clover (T. medium) - A Picture of Genomic Similarities and Differences.</title>
        <authorList>
            <person name="Dluhosova J."/>
            <person name="Istvanek J."/>
            <person name="Nedelnik J."/>
            <person name="Repkova J."/>
        </authorList>
    </citation>
    <scope>NUCLEOTIDE SEQUENCE [LARGE SCALE GENOMIC DNA]</scope>
    <source>
        <strain evidence="3">cv. 10/8</strain>
        <tissue evidence="2">Leaf</tissue>
    </source>
</reference>
<dbReference type="EMBL" id="LXQA010722077">
    <property type="protein sequence ID" value="MCI67702.1"/>
    <property type="molecule type" value="Genomic_DNA"/>
</dbReference>
<dbReference type="AlphaFoldDB" id="A0A392U315"/>
<accession>A0A392U315</accession>
<feature type="compositionally biased region" description="Polar residues" evidence="1">
    <location>
        <begin position="10"/>
        <end position="20"/>
    </location>
</feature>
<protein>
    <submittedName>
        <fullName evidence="2">Uncharacterized protein</fullName>
    </submittedName>
</protein>
<evidence type="ECO:0000256" key="1">
    <source>
        <dbReference type="SAM" id="MobiDB-lite"/>
    </source>
</evidence>
<feature type="region of interest" description="Disordered" evidence="1">
    <location>
        <begin position="1"/>
        <end position="32"/>
    </location>
</feature>
<name>A0A392U315_9FABA</name>
<evidence type="ECO:0000313" key="2">
    <source>
        <dbReference type="EMBL" id="MCI67702.1"/>
    </source>
</evidence>
<sequence>TSDVPVHATASRNTTGSVSNLPRRKCTTSCPSGVNRSIVSRSWSMEWLNDHNHGDVTDP</sequence>
<comment type="caution">
    <text evidence="2">The sequence shown here is derived from an EMBL/GenBank/DDBJ whole genome shotgun (WGS) entry which is preliminary data.</text>
</comment>
<proteinExistence type="predicted"/>
<feature type="non-terminal residue" evidence="2">
    <location>
        <position position="1"/>
    </location>
</feature>
<keyword evidence="3" id="KW-1185">Reference proteome</keyword>
<organism evidence="2 3">
    <name type="scientific">Trifolium medium</name>
    <dbReference type="NCBI Taxonomy" id="97028"/>
    <lineage>
        <taxon>Eukaryota</taxon>
        <taxon>Viridiplantae</taxon>
        <taxon>Streptophyta</taxon>
        <taxon>Embryophyta</taxon>
        <taxon>Tracheophyta</taxon>
        <taxon>Spermatophyta</taxon>
        <taxon>Magnoliopsida</taxon>
        <taxon>eudicotyledons</taxon>
        <taxon>Gunneridae</taxon>
        <taxon>Pentapetalae</taxon>
        <taxon>rosids</taxon>
        <taxon>fabids</taxon>
        <taxon>Fabales</taxon>
        <taxon>Fabaceae</taxon>
        <taxon>Papilionoideae</taxon>
        <taxon>50 kb inversion clade</taxon>
        <taxon>NPAAA clade</taxon>
        <taxon>Hologalegina</taxon>
        <taxon>IRL clade</taxon>
        <taxon>Trifolieae</taxon>
        <taxon>Trifolium</taxon>
    </lineage>
</organism>